<evidence type="ECO:0000313" key="3">
    <source>
        <dbReference type="Proteomes" id="UP000652761"/>
    </source>
</evidence>
<reference evidence="2" key="1">
    <citation type="submission" date="2017-07" db="EMBL/GenBank/DDBJ databases">
        <title>Taro Niue Genome Assembly and Annotation.</title>
        <authorList>
            <person name="Atibalentja N."/>
            <person name="Keating K."/>
            <person name="Fields C.J."/>
        </authorList>
    </citation>
    <scope>NUCLEOTIDE SEQUENCE</scope>
    <source>
        <strain evidence="2">Niue_2</strain>
        <tissue evidence="2">Leaf</tissue>
    </source>
</reference>
<name>A0A843TRC4_COLES</name>
<keyword evidence="1" id="KW-0812">Transmembrane</keyword>
<sequence length="53" mass="6600">MLSHRWHQGWLLIFKLLLRSVSRQWLLLLLMEILILLSWYCHCHLLWHNFNSS</sequence>
<dbReference type="Proteomes" id="UP000652761">
    <property type="component" value="Unassembled WGS sequence"/>
</dbReference>
<protein>
    <submittedName>
        <fullName evidence="2">Uncharacterized protein</fullName>
    </submittedName>
</protein>
<dbReference type="AlphaFoldDB" id="A0A843TRC4"/>
<keyword evidence="1" id="KW-0472">Membrane</keyword>
<organism evidence="2 3">
    <name type="scientific">Colocasia esculenta</name>
    <name type="common">Wild taro</name>
    <name type="synonym">Arum esculentum</name>
    <dbReference type="NCBI Taxonomy" id="4460"/>
    <lineage>
        <taxon>Eukaryota</taxon>
        <taxon>Viridiplantae</taxon>
        <taxon>Streptophyta</taxon>
        <taxon>Embryophyta</taxon>
        <taxon>Tracheophyta</taxon>
        <taxon>Spermatophyta</taxon>
        <taxon>Magnoliopsida</taxon>
        <taxon>Liliopsida</taxon>
        <taxon>Araceae</taxon>
        <taxon>Aroideae</taxon>
        <taxon>Colocasieae</taxon>
        <taxon>Colocasia</taxon>
    </lineage>
</organism>
<accession>A0A843TRC4</accession>
<gene>
    <name evidence="2" type="ORF">Taro_003278</name>
</gene>
<dbReference type="EMBL" id="NMUH01000084">
    <property type="protein sequence ID" value="MQL70959.1"/>
    <property type="molecule type" value="Genomic_DNA"/>
</dbReference>
<keyword evidence="3" id="KW-1185">Reference proteome</keyword>
<keyword evidence="1" id="KW-1133">Transmembrane helix</keyword>
<feature type="non-terminal residue" evidence="2">
    <location>
        <position position="53"/>
    </location>
</feature>
<evidence type="ECO:0000256" key="1">
    <source>
        <dbReference type="SAM" id="Phobius"/>
    </source>
</evidence>
<proteinExistence type="predicted"/>
<evidence type="ECO:0000313" key="2">
    <source>
        <dbReference type="EMBL" id="MQL70959.1"/>
    </source>
</evidence>
<comment type="caution">
    <text evidence="2">The sequence shown here is derived from an EMBL/GenBank/DDBJ whole genome shotgun (WGS) entry which is preliminary data.</text>
</comment>
<feature type="transmembrane region" description="Helical" evidence="1">
    <location>
        <begin position="25"/>
        <end position="47"/>
    </location>
</feature>